<evidence type="ECO:0000256" key="5">
    <source>
        <dbReference type="HAMAP-Rule" id="MF_01334"/>
    </source>
</evidence>
<evidence type="ECO:0000259" key="7">
    <source>
        <dbReference type="Pfam" id="PF01386"/>
    </source>
</evidence>
<feature type="region of interest" description="Disordered" evidence="6">
    <location>
        <begin position="191"/>
        <end position="213"/>
    </location>
</feature>
<keyword evidence="1 5" id="KW-0699">rRNA-binding</keyword>
<dbReference type="GO" id="GO:0022625">
    <property type="term" value="C:cytosolic large ribosomal subunit"/>
    <property type="evidence" value="ECO:0007669"/>
    <property type="project" value="TreeGrafter"/>
</dbReference>
<reference evidence="9" key="1">
    <citation type="journal article" date="2020" name="mSystems">
        <title>Genome- and Community-Level Interaction Insights into Carbon Utilization and Element Cycling Functions of Hydrothermarchaeota in Hydrothermal Sediment.</title>
        <authorList>
            <person name="Zhou Z."/>
            <person name="Liu Y."/>
            <person name="Xu W."/>
            <person name="Pan J."/>
            <person name="Luo Z.H."/>
            <person name="Li M."/>
        </authorList>
    </citation>
    <scope>NUCLEOTIDE SEQUENCE [LARGE SCALE GENOMIC DNA]</scope>
    <source>
        <strain evidence="9">SpSt-695</strain>
    </source>
</reference>
<sequence>MKIYKLKGEIREKIGTNEARRLRRKGFITGEMYGAHEKNIHIKINAKDFQKFLKEVKKETVLIDLEINGQNYKCILKELQRDFIMGFPIHADFQILHEKEMITVSIPVVLIGIPEGLKLGGTLEHLKREVNIRAIPSKIPGHIEVDVSKLRIGESIHIKDLKLPEGVHIVENPEETVCTVLSPKKTAEIPSEKVVMEEVPSEEKKEEEEKEEE</sequence>
<protein>
    <recommendedName>
        <fullName evidence="5">Large ribosomal subunit protein bL25</fullName>
    </recommendedName>
    <alternativeName>
        <fullName evidence="5">General stress protein CTC</fullName>
    </alternativeName>
</protein>
<evidence type="ECO:0000256" key="2">
    <source>
        <dbReference type="ARBA" id="ARBA00022884"/>
    </source>
</evidence>
<dbReference type="NCBIfam" id="TIGR00731">
    <property type="entry name" value="bL25_bact_ctc"/>
    <property type="match status" value="1"/>
</dbReference>
<organism evidence="9">
    <name type="scientific">candidate division WOR-3 bacterium</name>
    <dbReference type="NCBI Taxonomy" id="2052148"/>
    <lineage>
        <taxon>Bacteria</taxon>
        <taxon>Bacteria division WOR-3</taxon>
    </lineage>
</organism>
<feature type="domain" description="Large ribosomal subunit protein bL25 beta" evidence="8">
    <location>
        <begin position="102"/>
        <end position="184"/>
    </location>
</feature>
<comment type="similarity">
    <text evidence="5">Belongs to the bacterial ribosomal protein bL25 family. CTC subfamily.</text>
</comment>
<comment type="caution">
    <text evidence="9">The sequence shown here is derived from an EMBL/GenBank/DDBJ whole genome shotgun (WGS) entry which is preliminary data.</text>
</comment>
<dbReference type="GO" id="GO:0003735">
    <property type="term" value="F:structural constituent of ribosome"/>
    <property type="evidence" value="ECO:0007669"/>
    <property type="project" value="InterPro"/>
</dbReference>
<feature type="compositionally biased region" description="Basic and acidic residues" evidence="6">
    <location>
        <begin position="191"/>
        <end position="204"/>
    </location>
</feature>
<dbReference type="EMBL" id="DTDP01000026">
    <property type="protein sequence ID" value="HGK53523.1"/>
    <property type="molecule type" value="Genomic_DNA"/>
</dbReference>
<dbReference type="InterPro" id="IPR029751">
    <property type="entry name" value="Ribosomal_L25_dom"/>
</dbReference>
<dbReference type="InterPro" id="IPR020930">
    <property type="entry name" value="Ribosomal_uL5_bac-type"/>
</dbReference>
<keyword evidence="4 5" id="KW-0687">Ribonucleoprotein</keyword>
<name>A0A7V3ZSF0_UNCW3</name>
<proteinExistence type="inferred from homology"/>
<dbReference type="InterPro" id="IPR011035">
    <property type="entry name" value="Ribosomal_bL25/Gln-tRNA_synth"/>
</dbReference>
<evidence type="ECO:0000313" key="9">
    <source>
        <dbReference type="EMBL" id="HGK53523.1"/>
    </source>
</evidence>
<evidence type="ECO:0000259" key="8">
    <source>
        <dbReference type="Pfam" id="PF14693"/>
    </source>
</evidence>
<dbReference type="PANTHER" id="PTHR33284:SF1">
    <property type="entry name" value="RIBOSOMAL PROTEIN L25_GLN-TRNA SYNTHETASE, ANTI-CODON-BINDING DOMAIN-CONTAINING PROTEIN"/>
    <property type="match status" value="1"/>
</dbReference>
<evidence type="ECO:0000256" key="1">
    <source>
        <dbReference type="ARBA" id="ARBA00022730"/>
    </source>
</evidence>
<dbReference type="HAMAP" id="MF_01334">
    <property type="entry name" value="Ribosomal_bL25_CTC"/>
    <property type="match status" value="1"/>
</dbReference>
<dbReference type="Gene3D" id="2.170.120.20">
    <property type="entry name" value="Ribosomal protein L25, beta domain"/>
    <property type="match status" value="1"/>
</dbReference>
<keyword evidence="3 5" id="KW-0689">Ribosomal protein</keyword>
<comment type="function">
    <text evidence="5">This is one of the proteins that binds to the 5S RNA in the ribosome where it forms part of the central protuberance.</text>
</comment>
<dbReference type="Gene3D" id="2.40.240.10">
    <property type="entry name" value="Ribosomal Protein L25, Chain P"/>
    <property type="match status" value="1"/>
</dbReference>
<comment type="subunit">
    <text evidence="5">Part of the 50S ribosomal subunit; part of the 5S rRNA/L5/L18/L25 subcomplex. Contacts the 5S rRNA. Binds to the 5S rRNA independently of L5 and L18.</text>
</comment>
<dbReference type="InterPro" id="IPR037121">
    <property type="entry name" value="Ribosomal_bL25_C"/>
</dbReference>
<feature type="domain" description="Large ribosomal subunit protein bL25 L25" evidence="7">
    <location>
        <begin position="6"/>
        <end position="93"/>
    </location>
</feature>
<evidence type="ECO:0000256" key="6">
    <source>
        <dbReference type="SAM" id="MobiDB-lite"/>
    </source>
</evidence>
<dbReference type="InterPro" id="IPR001021">
    <property type="entry name" value="Ribosomal_bL25_long"/>
</dbReference>
<dbReference type="SUPFAM" id="SSF50715">
    <property type="entry name" value="Ribosomal protein L25-like"/>
    <property type="match status" value="1"/>
</dbReference>
<evidence type="ECO:0000256" key="4">
    <source>
        <dbReference type="ARBA" id="ARBA00023274"/>
    </source>
</evidence>
<dbReference type="Pfam" id="PF01386">
    <property type="entry name" value="Ribosomal_L25p"/>
    <property type="match status" value="1"/>
</dbReference>
<dbReference type="InterPro" id="IPR020056">
    <property type="entry name" value="Rbsml_bL25/Gln-tRNA_synth_N"/>
</dbReference>
<dbReference type="AlphaFoldDB" id="A0A7V3ZSF0"/>
<dbReference type="CDD" id="cd00495">
    <property type="entry name" value="Ribosomal_L25_TL5_CTC"/>
    <property type="match status" value="1"/>
</dbReference>
<dbReference type="GO" id="GO:0008097">
    <property type="term" value="F:5S rRNA binding"/>
    <property type="evidence" value="ECO:0007669"/>
    <property type="project" value="InterPro"/>
</dbReference>
<gene>
    <name evidence="5" type="primary">rplY</name>
    <name evidence="5" type="synonym">ctc</name>
    <name evidence="9" type="ORF">ENU72_00675</name>
</gene>
<evidence type="ECO:0000256" key="3">
    <source>
        <dbReference type="ARBA" id="ARBA00022980"/>
    </source>
</evidence>
<dbReference type="PANTHER" id="PTHR33284">
    <property type="entry name" value="RIBOSOMAL PROTEIN L25/GLN-TRNA SYNTHETASE, ANTI-CODON-BINDING DOMAIN-CONTAINING PROTEIN"/>
    <property type="match status" value="1"/>
</dbReference>
<accession>A0A7V3ZSF0</accession>
<dbReference type="InterPro" id="IPR020057">
    <property type="entry name" value="Ribosomal_bL25_b-dom"/>
</dbReference>
<dbReference type="Pfam" id="PF14693">
    <property type="entry name" value="Ribosomal_TL5_C"/>
    <property type="match status" value="1"/>
</dbReference>
<dbReference type="GO" id="GO:0006412">
    <property type="term" value="P:translation"/>
    <property type="evidence" value="ECO:0007669"/>
    <property type="project" value="UniProtKB-UniRule"/>
</dbReference>
<keyword evidence="2 5" id="KW-0694">RNA-binding</keyword>